<dbReference type="Pfam" id="PF04548">
    <property type="entry name" value="AIG1"/>
    <property type="match status" value="1"/>
</dbReference>
<organism evidence="6 10">
    <name type="scientific">Didymodactylos carnosus</name>
    <dbReference type="NCBI Taxonomy" id="1234261"/>
    <lineage>
        <taxon>Eukaryota</taxon>
        <taxon>Metazoa</taxon>
        <taxon>Spiralia</taxon>
        <taxon>Gnathifera</taxon>
        <taxon>Rotifera</taxon>
        <taxon>Eurotatoria</taxon>
        <taxon>Bdelloidea</taxon>
        <taxon>Philodinida</taxon>
        <taxon>Philodinidae</taxon>
        <taxon>Didymodactylos</taxon>
    </lineage>
</organism>
<dbReference type="Proteomes" id="UP000677228">
    <property type="component" value="Unassembled WGS sequence"/>
</dbReference>
<dbReference type="Proteomes" id="UP000682733">
    <property type="component" value="Unassembled WGS sequence"/>
</dbReference>
<dbReference type="PANTHER" id="PTHR10903:SF170">
    <property type="entry name" value="GTPASE IMAP FAMILY MEMBER 7"/>
    <property type="match status" value="1"/>
</dbReference>
<dbReference type="SUPFAM" id="SSF52540">
    <property type="entry name" value="P-loop containing nucleoside triphosphate hydrolases"/>
    <property type="match status" value="1"/>
</dbReference>
<dbReference type="EMBL" id="CAJNOK010015601">
    <property type="protein sequence ID" value="CAF1228710.1"/>
    <property type="molecule type" value="Genomic_DNA"/>
</dbReference>
<dbReference type="PANTHER" id="PTHR10903">
    <property type="entry name" value="GTPASE, IMAP FAMILY MEMBER-RELATED"/>
    <property type="match status" value="1"/>
</dbReference>
<evidence type="ECO:0000313" key="10">
    <source>
        <dbReference type="Proteomes" id="UP000663829"/>
    </source>
</evidence>
<keyword evidence="2" id="KW-0547">Nucleotide-binding</keyword>
<dbReference type="AlphaFoldDB" id="A0A814JZT0"/>
<evidence type="ECO:0000259" key="5">
    <source>
        <dbReference type="PROSITE" id="PS51720"/>
    </source>
</evidence>
<proteinExistence type="inferred from homology"/>
<dbReference type="FunFam" id="3.40.50.300:FF:000366">
    <property type="entry name" value="GTPase, IMAP family member 2"/>
    <property type="match status" value="1"/>
</dbReference>
<keyword evidence="10" id="KW-1185">Reference proteome</keyword>
<reference evidence="6" key="1">
    <citation type="submission" date="2021-02" db="EMBL/GenBank/DDBJ databases">
        <authorList>
            <person name="Nowell W R."/>
        </authorList>
    </citation>
    <scope>NUCLEOTIDE SEQUENCE</scope>
</reference>
<dbReference type="Gene3D" id="3.40.50.300">
    <property type="entry name" value="P-loop containing nucleotide triphosphate hydrolases"/>
    <property type="match status" value="1"/>
</dbReference>
<evidence type="ECO:0000256" key="2">
    <source>
        <dbReference type="ARBA" id="ARBA00022741"/>
    </source>
</evidence>
<protein>
    <recommendedName>
        <fullName evidence="5">AIG1-type G domain-containing protein</fullName>
    </recommendedName>
</protein>
<evidence type="ECO:0000313" key="8">
    <source>
        <dbReference type="EMBL" id="CAF3814729.1"/>
    </source>
</evidence>
<sequence length="287" mass="32740">MMDRYSMPTAVTKLNDRDNDTLEKKPFKHSDWYNEGEQQTQSDIMRIICLGRTGAGKSSLGNTLLGQKWFKSKQSTKSVTEKCAVGNRLFKGIQMSVVDTPGLFDNKLSQSECHKEIARCIQTVVPGPHAFLIVIRCDTRFTPEEKACIIWIKEKFGEKALDYCIVVMTHLDSVEKDDQTIEQFIKDGDEEIKELITKCGGRYCAVNNDASAEEKDIVLIKLLQIISIMIKANDGKVFTNEMIRRLTKALRRNKEAHGEYKMIEPDGTINPLPEVEEEVAEYYQNHH</sequence>
<accession>A0A814JZT0</accession>
<evidence type="ECO:0000256" key="1">
    <source>
        <dbReference type="ARBA" id="ARBA00008535"/>
    </source>
</evidence>
<dbReference type="EMBL" id="CAJNOQ010004102">
    <property type="protein sequence ID" value="CAF1044764.1"/>
    <property type="molecule type" value="Genomic_DNA"/>
</dbReference>
<comment type="caution">
    <text evidence="6">The sequence shown here is derived from an EMBL/GenBank/DDBJ whole genome shotgun (WGS) entry which is preliminary data.</text>
</comment>
<feature type="domain" description="AIG1-type G" evidence="5">
    <location>
        <begin position="42"/>
        <end position="247"/>
    </location>
</feature>
<evidence type="ECO:0000256" key="3">
    <source>
        <dbReference type="ARBA" id="ARBA00023134"/>
    </source>
</evidence>
<feature type="region of interest" description="Disordered" evidence="4">
    <location>
        <begin position="1"/>
        <end position="36"/>
    </location>
</feature>
<dbReference type="InterPro" id="IPR027417">
    <property type="entry name" value="P-loop_NTPase"/>
</dbReference>
<dbReference type="Proteomes" id="UP000681722">
    <property type="component" value="Unassembled WGS sequence"/>
</dbReference>
<name>A0A814JZT0_9BILA</name>
<evidence type="ECO:0000313" key="6">
    <source>
        <dbReference type="EMBL" id="CAF1044764.1"/>
    </source>
</evidence>
<dbReference type="EMBL" id="CAJOBC010004102">
    <property type="protein sequence ID" value="CAF3814729.1"/>
    <property type="molecule type" value="Genomic_DNA"/>
</dbReference>
<evidence type="ECO:0000256" key="4">
    <source>
        <dbReference type="SAM" id="MobiDB-lite"/>
    </source>
</evidence>
<keyword evidence="3" id="KW-0342">GTP-binding</keyword>
<dbReference type="InterPro" id="IPR006703">
    <property type="entry name" value="G_AIG1"/>
</dbReference>
<dbReference type="OrthoDB" id="5985928at2759"/>
<gene>
    <name evidence="6" type="ORF">GPM918_LOCUS15967</name>
    <name evidence="7" type="ORF">OVA965_LOCUS25270</name>
    <name evidence="8" type="ORF">SRO942_LOCUS15967</name>
    <name evidence="9" type="ORF">TMI583_LOCUS25997</name>
</gene>
<dbReference type="PROSITE" id="PS51720">
    <property type="entry name" value="G_AIG1"/>
    <property type="match status" value="1"/>
</dbReference>
<dbReference type="InterPro" id="IPR045058">
    <property type="entry name" value="GIMA/IAN/Toc"/>
</dbReference>
<evidence type="ECO:0000313" key="9">
    <source>
        <dbReference type="EMBL" id="CAF4036695.1"/>
    </source>
</evidence>
<dbReference type="Proteomes" id="UP000663829">
    <property type="component" value="Unassembled WGS sequence"/>
</dbReference>
<feature type="compositionally biased region" description="Basic and acidic residues" evidence="4">
    <location>
        <begin position="14"/>
        <end position="32"/>
    </location>
</feature>
<evidence type="ECO:0000313" key="7">
    <source>
        <dbReference type="EMBL" id="CAF1228710.1"/>
    </source>
</evidence>
<dbReference type="GO" id="GO:0005525">
    <property type="term" value="F:GTP binding"/>
    <property type="evidence" value="ECO:0007669"/>
    <property type="project" value="UniProtKB-KW"/>
</dbReference>
<dbReference type="EMBL" id="CAJOBA010037145">
    <property type="protein sequence ID" value="CAF4036695.1"/>
    <property type="molecule type" value="Genomic_DNA"/>
</dbReference>
<comment type="similarity">
    <text evidence="1">Belongs to the TRAFAC class TrmE-Era-EngA-EngB-Septin-like GTPase superfamily. AIG1/Toc34/Toc159-like paraseptin GTPase family. IAN subfamily.</text>
</comment>